<dbReference type="Gene3D" id="3.30.40.10">
    <property type="entry name" value="Zinc/RING finger domain, C3HC4 (zinc finger)"/>
    <property type="match status" value="1"/>
</dbReference>
<dbReference type="AlphaFoldDB" id="A0AAN8VQ72"/>
<dbReference type="SUPFAM" id="SSF57850">
    <property type="entry name" value="RING/U-box"/>
    <property type="match status" value="1"/>
</dbReference>
<dbReference type="EMBL" id="JBAMMX010000006">
    <property type="protein sequence ID" value="KAK6938195.1"/>
    <property type="molecule type" value="Genomic_DNA"/>
</dbReference>
<keyword evidence="2" id="KW-1133">Transmembrane helix</keyword>
<evidence type="ECO:0000259" key="3">
    <source>
        <dbReference type="PROSITE" id="PS50089"/>
    </source>
</evidence>
<organism evidence="4 5">
    <name type="scientific">Dillenia turbinata</name>
    <dbReference type="NCBI Taxonomy" id="194707"/>
    <lineage>
        <taxon>Eukaryota</taxon>
        <taxon>Viridiplantae</taxon>
        <taxon>Streptophyta</taxon>
        <taxon>Embryophyta</taxon>
        <taxon>Tracheophyta</taxon>
        <taxon>Spermatophyta</taxon>
        <taxon>Magnoliopsida</taxon>
        <taxon>eudicotyledons</taxon>
        <taxon>Gunneridae</taxon>
        <taxon>Pentapetalae</taxon>
        <taxon>Dilleniales</taxon>
        <taxon>Dilleniaceae</taxon>
        <taxon>Dillenia</taxon>
    </lineage>
</organism>
<evidence type="ECO:0000256" key="1">
    <source>
        <dbReference type="PROSITE-ProRule" id="PRU00175"/>
    </source>
</evidence>
<dbReference type="InterPro" id="IPR001841">
    <property type="entry name" value="Znf_RING"/>
</dbReference>
<dbReference type="Proteomes" id="UP001370490">
    <property type="component" value="Unassembled WGS sequence"/>
</dbReference>
<keyword evidence="1" id="KW-0862">Zinc</keyword>
<dbReference type="GO" id="GO:0008270">
    <property type="term" value="F:zinc ion binding"/>
    <property type="evidence" value="ECO:0007669"/>
    <property type="project" value="UniProtKB-KW"/>
</dbReference>
<gene>
    <name evidence="4" type="ORF">RJ641_031703</name>
</gene>
<proteinExistence type="predicted"/>
<feature type="domain" description="RING-type" evidence="3">
    <location>
        <begin position="74"/>
        <end position="116"/>
    </location>
</feature>
<dbReference type="Pfam" id="PF13639">
    <property type="entry name" value="zf-RING_2"/>
    <property type="match status" value="1"/>
</dbReference>
<keyword evidence="5" id="KW-1185">Reference proteome</keyword>
<reference evidence="4 5" key="1">
    <citation type="submission" date="2023-12" db="EMBL/GenBank/DDBJ databases">
        <title>A high-quality genome assembly for Dillenia turbinata (Dilleniales).</title>
        <authorList>
            <person name="Chanderbali A."/>
        </authorList>
    </citation>
    <scope>NUCLEOTIDE SEQUENCE [LARGE SCALE GENOMIC DNA]</scope>
    <source>
        <strain evidence="4">LSX21</strain>
        <tissue evidence="4">Leaf</tissue>
    </source>
</reference>
<evidence type="ECO:0000313" key="4">
    <source>
        <dbReference type="EMBL" id="KAK6938195.1"/>
    </source>
</evidence>
<dbReference type="InterPro" id="IPR013083">
    <property type="entry name" value="Znf_RING/FYVE/PHD"/>
</dbReference>
<evidence type="ECO:0000256" key="2">
    <source>
        <dbReference type="SAM" id="Phobius"/>
    </source>
</evidence>
<feature type="transmembrane region" description="Helical" evidence="2">
    <location>
        <begin position="12"/>
        <end position="30"/>
    </location>
</feature>
<keyword evidence="1" id="KW-0863">Zinc-finger</keyword>
<evidence type="ECO:0000313" key="5">
    <source>
        <dbReference type="Proteomes" id="UP001370490"/>
    </source>
</evidence>
<dbReference type="PROSITE" id="PS50089">
    <property type="entry name" value="ZF_RING_2"/>
    <property type="match status" value="1"/>
</dbReference>
<protein>
    <submittedName>
        <fullName evidence="4">Zinc finger, RING-type</fullName>
    </submittedName>
</protein>
<comment type="caution">
    <text evidence="4">The sequence shown here is derived from an EMBL/GenBank/DDBJ whole genome shotgun (WGS) entry which is preliminary data.</text>
</comment>
<keyword evidence="2" id="KW-0812">Transmembrane</keyword>
<dbReference type="SMART" id="SM00184">
    <property type="entry name" value="RING"/>
    <property type="match status" value="1"/>
</dbReference>
<keyword evidence="2" id="KW-0472">Membrane</keyword>
<keyword evidence="1" id="KW-0479">Metal-binding</keyword>
<dbReference type="PANTHER" id="PTHR47662">
    <property type="entry name" value="RING-TYPE DOMAIN-CONTAINING PROTEIN"/>
    <property type="match status" value="1"/>
</dbReference>
<accession>A0AAN8VQ72</accession>
<sequence length="160" mass="18858">MRAFFESLSHLYKFTFIFLYLVLVEVVLQIRSVPQSLRRSCKQSSFTREYLARIEKNSSTFMFRKKIRPDLNECAICLLKLEEGDRLREIQCKHVFHKDCLGSWLQHHLATCPLCRGLVLPEEEMIELYRLQAEQEQVNSSNEHSRWLPALLGGNLHGLY</sequence>
<name>A0AAN8VQ72_9MAGN</name>
<dbReference type="PANTHER" id="PTHR47662:SF1">
    <property type="entry name" value="RING-TYPE DOMAIN-CONTAINING PROTEIN"/>
    <property type="match status" value="1"/>
</dbReference>